<dbReference type="VEuPathDB" id="FungiDB:CC1G_06685"/>
<feature type="compositionally biased region" description="Acidic residues" evidence="1">
    <location>
        <begin position="714"/>
        <end position="753"/>
    </location>
</feature>
<protein>
    <submittedName>
        <fullName evidence="5">Uncharacterized protein</fullName>
    </submittedName>
</protein>
<evidence type="ECO:0000313" key="5">
    <source>
        <dbReference type="EMBL" id="EAU82375.1"/>
    </source>
</evidence>
<dbReference type="InterPro" id="IPR016024">
    <property type="entry name" value="ARM-type_fold"/>
</dbReference>
<dbReference type="EMBL" id="AACS02000005">
    <property type="protein sequence ID" value="EAU82375.1"/>
    <property type="molecule type" value="Genomic_DNA"/>
</dbReference>
<dbReference type="eggNOG" id="KOG1791">
    <property type="taxonomic scope" value="Eukaryota"/>
</dbReference>
<dbReference type="GeneID" id="6016086"/>
<accession>A8P808</accession>
<dbReference type="KEGG" id="cci:CC1G_06685"/>
<evidence type="ECO:0000259" key="2">
    <source>
        <dbReference type="Pfam" id="PF11707"/>
    </source>
</evidence>
<organism evidence="5 6">
    <name type="scientific">Coprinopsis cinerea (strain Okayama-7 / 130 / ATCC MYA-4618 / FGSC 9003)</name>
    <name type="common">Inky cap fungus</name>
    <name type="synonym">Hormographiella aspergillata</name>
    <dbReference type="NCBI Taxonomy" id="240176"/>
    <lineage>
        <taxon>Eukaryota</taxon>
        <taxon>Fungi</taxon>
        <taxon>Dikarya</taxon>
        <taxon>Basidiomycota</taxon>
        <taxon>Agaricomycotina</taxon>
        <taxon>Agaricomycetes</taxon>
        <taxon>Agaricomycetidae</taxon>
        <taxon>Agaricales</taxon>
        <taxon>Agaricineae</taxon>
        <taxon>Psathyrellaceae</taxon>
        <taxon>Coprinopsis</taxon>
    </lineage>
</organism>
<dbReference type="FunCoup" id="A8P808">
    <property type="interactions" value="99"/>
</dbReference>
<evidence type="ECO:0000259" key="3">
    <source>
        <dbReference type="Pfam" id="PF16201"/>
    </source>
</evidence>
<dbReference type="Pfam" id="PF11707">
    <property type="entry name" value="Npa1"/>
    <property type="match status" value="1"/>
</dbReference>
<dbReference type="Pfam" id="PF16201">
    <property type="entry name" value="NopRA1"/>
    <property type="match status" value="1"/>
</dbReference>
<dbReference type="InterPro" id="IPR021714">
    <property type="entry name" value="URB1_N"/>
</dbReference>
<feature type="region of interest" description="Disordered" evidence="1">
    <location>
        <begin position="632"/>
        <end position="651"/>
    </location>
</feature>
<dbReference type="STRING" id="240176.A8P808"/>
<gene>
    <name evidence="5" type="ORF">CC1G_06685</name>
</gene>
<proteinExistence type="predicted"/>
<dbReference type="OMA" id="VVWVWQS"/>
<name>A8P808_COPC7</name>
<dbReference type="Proteomes" id="UP000001861">
    <property type="component" value="Unassembled WGS sequence"/>
</dbReference>
<evidence type="ECO:0000259" key="4">
    <source>
        <dbReference type="Pfam" id="PF26140"/>
    </source>
</evidence>
<feature type="region of interest" description="Disordered" evidence="1">
    <location>
        <begin position="960"/>
        <end position="982"/>
    </location>
</feature>
<reference evidence="5 6" key="1">
    <citation type="journal article" date="2010" name="Proc. Natl. Acad. Sci. U.S.A.">
        <title>Insights into evolution of multicellular fungi from the assembled chromosomes of the mushroom Coprinopsis cinerea (Coprinus cinereus).</title>
        <authorList>
            <person name="Stajich J.E."/>
            <person name="Wilke S.K."/>
            <person name="Ahren D."/>
            <person name="Au C.H."/>
            <person name="Birren B.W."/>
            <person name="Borodovsky M."/>
            <person name="Burns C."/>
            <person name="Canback B."/>
            <person name="Casselton L.A."/>
            <person name="Cheng C.K."/>
            <person name="Deng J."/>
            <person name="Dietrich F.S."/>
            <person name="Fargo D.C."/>
            <person name="Farman M.L."/>
            <person name="Gathman A.C."/>
            <person name="Goldberg J."/>
            <person name="Guigo R."/>
            <person name="Hoegger P.J."/>
            <person name="Hooker J.B."/>
            <person name="Huggins A."/>
            <person name="James T.Y."/>
            <person name="Kamada T."/>
            <person name="Kilaru S."/>
            <person name="Kodira C."/>
            <person name="Kues U."/>
            <person name="Kupfer D."/>
            <person name="Kwan H.S."/>
            <person name="Lomsadze A."/>
            <person name="Li W."/>
            <person name="Lilly W.W."/>
            <person name="Ma L.J."/>
            <person name="Mackey A.J."/>
            <person name="Manning G."/>
            <person name="Martin F."/>
            <person name="Muraguchi H."/>
            <person name="Natvig D.O."/>
            <person name="Palmerini H."/>
            <person name="Ramesh M.A."/>
            <person name="Rehmeyer C.J."/>
            <person name="Roe B.A."/>
            <person name="Shenoy N."/>
            <person name="Stanke M."/>
            <person name="Ter-Hovhannisyan V."/>
            <person name="Tunlid A."/>
            <person name="Velagapudi R."/>
            <person name="Vision T.J."/>
            <person name="Zeng Q."/>
            <person name="Zolan M.E."/>
            <person name="Pukkila P.J."/>
        </authorList>
    </citation>
    <scope>NUCLEOTIDE SEQUENCE [LARGE SCALE GENOMIC DNA]</scope>
    <source>
        <strain evidence="6">Okayama-7 / 130 / ATCC MYA-4618 / FGSC 9003</strain>
    </source>
</reference>
<dbReference type="SUPFAM" id="SSF48371">
    <property type="entry name" value="ARM repeat"/>
    <property type="match status" value="1"/>
</dbReference>
<feature type="compositionally biased region" description="Low complexity" evidence="1">
    <location>
        <begin position="965"/>
        <end position="982"/>
    </location>
</feature>
<keyword evidence="6" id="KW-1185">Reference proteome</keyword>
<evidence type="ECO:0000313" key="6">
    <source>
        <dbReference type="Proteomes" id="UP000001861"/>
    </source>
</evidence>
<dbReference type="OrthoDB" id="72892at2759"/>
<feature type="domain" description="URB1 central HEAT repeat" evidence="4">
    <location>
        <begin position="924"/>
        <end position="1020"/>
    </location>
</feature>
<dbReference type="GO" id="GO:0000466">
    <property type="term" value="P:maturation of 5.8S rRNA from tricistronic rRNA transcript (SSU-rRNA, 5.8S rRNA, LSU-rRNA)"/>
    <property type="evidence" value="ECO:0007669"/>
    <property type="project" value="TreeGrafter"/>
</dbReference>
<feature type="region of interest" description="Disordered" evidence="1">
    <location>
        <begin position="1"/>
        <end position="26"/>
    </location>
</feature>
<dbReference type="RefSeq" id="XP_001839472.1">
    <property type="nucleotide sequence ID" value="XM_001839420.1"/>
</dbReference>
<comment type="caution">
    <text evidence="5">The sequence shown here is derived from an EMBL/GenBank/DDBJ whole genome shotgun (WGS) entry which is preliminary data.</text>
</comment>
<feature type="compositionally biased region" description="Acidic residues" evidence="1">
    <location>
        <begin position="890"/>
        <end position="906"/>
    </location>
</feature>
<feature type="region of interest" description="Disordered" evidence="1">
    <location>
        <begin position="885"/>
        <end position="906"/>
    </location>
</feature>
<sequence length="2401" mass="264203">MAPVVKQNARKAPETTGVERNTKRPRLEESKVAKFTSIAALQAALNANNKRPCAALVQALTTLRNQISLRHAEVEAYIEDPRTKLVQHNDERLLLAEEWCKVSPGLPVLFEVWNETFDESAAAANGSQGVAMANSVASLVLSVFSSILTLLSTSYVFQAAGIQIIKNFTPDHWRRLNTYVTGQGRGRNNQGPNNELILVSLRLLAVMSEKWDSKRVYESFAWESKALPKLLTMRRKGDSSVNPLVKPDIRTAYIVFLLSFLSNSVDSRVSSQTKTTFLSTPASASAFHPIFKTLHSDHATVIKRVLEVAWEGVWCDIRISRTLKISVFGDLHGVLGHFLKLYDNTDASGADYSPADLVHHFLLAICTRPGVGLCFKDRGWYPREGEEDALEAAETRTTKDSERGKIYNVILSGLLRMLKVTDDPRQQELALKILQACPELAAGYLPASGLTLDPPRLSSKWLANIAFVTGVINLPVPVESFHLHSTQQSTTSEGTLYNPVPPPVATILGNIIPASQNLNMKNVFTKGLQFTTTPANSGSKGSTAASTTTTSPSLGNLVQHTTALSLIKCLDKLARVKEAFEEVASALGEGEAEGQWTRRLKEVMREVRRRLPEFQVVVAFCSAHLRAFAPAESTTTNPSVVQASSDSGTSSASSVSLIKKKALLAECAMRLLWMYQKCLPEVVEGARFDVGKILVGFEFAFPGVDPSDAISDRGEDESDEDDGEDKMDEDEDGEREEPSEGDEQDEGESDGGEDGPAAEQEKTQESEDIDVARRLHRITQLHILRFLKESNTFVASGGWTGKSHTSASGQSQTHLHTLLTQFIRFHPSSATGNYELSIHGQITSLVKHVLASTLLFQDDPDEVDFWLNSLPYGVRRVKVVTRSVKREGGGEGEDAGRDEEDDEDDEIQTITVYPETPDGTPLTDEREAVIAFLDECVQRCLKAPYKYIEEMESFANADSTAMDVDSTSDSARPSPSTTASISTPSPLLCTVVEQLAAKVRAKLLSPSDLLAITTFLRKLLFALLGRTDLWTVEAADGGSLQTPNPNLAVLVSIAKKISESLDVEKLVFGDEEEGSPRHGLIKQVVRREVDLMVDSLYARLSNASSSTTDALATAKEPPSQQEVDDIDDFLELVEGLDLPPSKRERQLTAFELVDWVRLLDSPLNAAQTKKIFEIVKEFGGAWGVRDLVGVFDVGSTPGLVEVLEVVGREEMRDGLPFEYLLRHASAEDLVNPEFQKVLVDSATQHGPKSFFYSPANSDSVVVYATRVIRVILHHLQQWRAKGEGGISNALLLVLVSFLAALKSAPQPFEAVKSVLFGGQLPAFKGMLLSLKAVSVSAAIAKIQATCLDFTSAKDRELVRDTAIFWRDQFLSWMEQPTASNASNELAQQQVDYALSWIRFLDPLALLDCLESTLALASTTSSNRTFLALLQVAADPLRALASGSGSSDNVALLSSRLSLLFKLQAMLSTSASAQDGPGDEMLRGALEELIATALESTLPVGVMGTSTLSGPPSSLAELLRDADSRWKQSRREGVAARLDVASLLGQGTFTNATGRIIASLLYRESGSTEGGSAEEAVLDWLESEGSSKSPLEDLVPVLHSVLHTTLHRPERHKVLSLFGDNKRLSKVLQRLAKAFGDEGYSPVTRGRVQAVVKLLFQHGLSDETRVESVEHCLKQLRKAIPSEPAFISPEWISLVYWVQAHLRSSKESRSLVNEAIESTLQYLTRQLGGQDGSSWSDLEDLARNLSGLVETSKDAEFNQGTIETLFPVIIEHHLAQPVYLMLVEAFLRVANLKPLVVNRYLQAIVQHPRFYRLLSTTASPESLSIKEAITSVLHTLFHLHPSNTCQVSHVEPLVRIYRGTLSKPDRRILDILQLFEGQRKLSVAELLAKWSNSQIASSVYTPSSSSLEAVQSLDATLVLQTALALPYWRHIDQRGLGVEAKGREEQLYDPVFLMLLFGHVLSENPPSGPIGWIELFRTNVVGVVVRTLSSSHEPTRRLALSLLVGVWKLVEGTELQEKGHLLYVMNQIKNLFPSPSTSSSDAYPPRLPSYITLLLFHALRGIFNPSHFMYPLTSRFLLQRPEIDMTDVPMLYSLLYSSVDDRWRKERGWILRFLADGMLATGSGSQDWKILKRRHTWDLLASLYQSASEASVDKEKGLRQAILCVLVNLTRHSKPCSSLVLKSGLLAWIEMQLKREIGVSGGASRNEGVAWIKIIENVVLVLDKDRLEGTSLEGEWQATLWRSIALLLSKHAFATQVLPFAARVMLRLGKHTGPDCKASVEAMSLAVQRLEDLEAGIQLPDAQLSSSHALPALDDLLPPALHASYELHDKPQVESTFALWGRLVEIMWRTVMAMNAGSEENEAIGAVWAKLTSRLLVWGSIVGPGRSEEAEWARIESVKLLG</sequence>
<feature type="domain" description="URB1 N-terminal" evidence="2">
    <location>
        <begin position="135"/>
        <end position="464"/>
    </location>
</feature>
<dbReference type="InParanoid" id="A8P808"/>
<dbReference type="InterPro" id="IPR059018">
    <property type="entry name" value="HEAT_URB1"/>
</dbReference>
<dbReference type="InterPro" id="IPR039844">
    <property type="entry name" value="URB1"/>
</dbReference>
<dbReference type="PANTHER" id="PTHR13500:SF0">
    <property type="entry name" value="NUCLEOLAR PRE-RIBOSOMAL-ASSOCIATED PROTEIN 1"/>
    <property type="match status" value="1"/>
</dbReference>
<feature type="compositionally biased region" description="Low complexity" evidence="1">
    <location>
        <begin position="639"/>
        <end position="651"/>
    </location>
</feature>
<feature type="region of interest" description="Disordered" evidence="1">
    <location>
        <begin position="706"/>
        <end position="771"/>
    </location>
</feature>
<dbReference type="InterPro" id="IPR032436">
    <property type="entry name" value="URB1_C"/>
</dbReference>
<dbReference type="PANTHER" id="PTHR13500">
    <property type="entry name" value="NUCLEOLAR PRERIBOSOMAL-ASSOCIATED PROTEIN 1"/>
    <property type="match status" value="1"/>
</dbReference>
<dbReference type="GO" id="GO:0000463">
    <property type="term" value="P:maturation of LSU-rRNA from tricistronic rRNA transcript (SSU-rRNA, 5.8S rRNA, LSU-rRNA)"/>
    <property type="evidence" value="ECO:0007669"/>
    <property type="project" value="TreeGrafter"/>
</dbReference>
<dbReference type="Pfam" id="PF26140">
    <property type="entry name" value="HEAT_URB1"/>
    <property type="match status" value="1"/>
</dbReference>
<feature type="compositionally biased region" description="Basic and acidic residues" evidence="1">
    <location>
        <begin position="759"/>
        <end position="771"/>
    </location>
</feature>
<dbReference type="GO" id="GO:0005730">
    <property type="term" value="C:nucleolus"/>
    <property type="evidence" value="ECO:0007669"/>
    <property type="project" value="TreeGrafter"/>
</dbReference>
<feature type="domain" description="URB1 C-terminal" evidence="3">
    <location>
        <begin position="1981"/>
        <end position="2187"/>
    </location>
</feature>
<evidence type="ECO:0000256" key="1">
    <source>
        <dbReference type="SAM" id="MobiDB-lite"/>
    </source>
</evidence>